<gene>
    <name evidence="2" type="ORF">FBEOM_675</name>
</gene>
<dbReference type="OrthoDB" id="5239396at2759"/>
<evidence type="ECO:0000313" key="3">
    <source>
        <dbReference type="Proteomes" id="UP000730481"/>
    </source>
</evidence>
<dbReference type="EMBL" id="PVQB02000027">
    <property type="protein sequence ID" value="KAF4345374.1"/>
    <property type="molecule type" value="Genomic_DNA"/>
</dbReference>
<dbReference type="Proteomes" id="UP000730481">
    <property type="component" value="Unassembled WGS sequence"/>
</dbReference>
<proteinExistence type="predicted"/>
<organism evidence="2 3">
    <name type="scientific">Fusarium beomiforme</name>
    <dbReference type="NCBI Taxonomy" id="44412"/>
    <lineage>
        <taxon>Eukaryota</taxon>
        <taxon>Fungi</taxon>
        <taxon>Dikarya</taxon>
        <taxon>Ascomycota</taxon>
        <taxon>Pezizomycotina</taxon>
        <taxon>Sordariomycetes</taxon>
        <taxon>Hypocreomycetidae</taxon>
        <taxon>Hypocreales</taxon>
        <taxon>Nectriaceae</taxon>
        <taxon>Fusarium</taxon>
        <taxon>Fusarium burgessii species complex</taxon>
    </lineage>
</organism>
<feature type="compositionally biased region" description="Basic residues" evidence="1">
    <location>
        <begin position="38"/>
        <end position="48"/>
    </location>
</feature>
<comment type="caution">
    <text evidence="2">The sequence shown here is derived from an EMBL/GenBank/DDBJ whole genome shotgun (WGS) entry which is preliminary data.</text>
</comment>
<protein>
    <submittedName>
        <fullName evidence="2">WD40 YVTN repeat-like-containing protein</fullName>
    </submittedName>
</protein>
<reference evidence="2" key="2">
    <citation type="submission" date="2020-02" db="EMBL/GenBank/DDBJ databases">
        <title>Identification and distribution of gene clusters putatively required for synthesis of sphingolipid metabolism inhibitors in phylogenetically diverse species of the filamentous fungus Fusarium.</title>
        <authorList>
            <person name="Kim H.-S."/>
            <person name="Busman M."/>
            <person name="Brown D.W."/>
            <person name="Divon H."/>
            <person name="Uhlig S."/>
            <person name="Proctor R.H."/>
        </authorList>
    </citation>
    <scope>NUCLEOTIDE SEQUENCE</scope>
    <source>
        <strain evidence="2">NRRL 25174</strain>
    </source>
</reference>
<keyword evidence="3" id="KW-1185">Reference proteome</keyword>
<name>A0A9P5E5N1_9HYPO</name>
<sequence length="165" mass="18205">MALCTYRDASSYAPVFPSPLNPTTHGPENKYATASGRIVRRRRSRPGRRGPPGSHTLTQRFLRVKAADAWRGHVLSAQVAQYEYAEAAVMGYKAPPHNRNCLPSMPGLKNLGLNFSLSDAHRIASSIRLPDLTCLRTRRMLLAMGLVGLLPALKVRDMLRAAETL</sequence>
<evidence type="ECO:0000313" key="2">
    <source>
        <dbReference type="EMBL" id="KAF4345374.1"/>
    </source>
</evidence>
<reference evidence="2" key="1">
    <citation type="journal article" date="2017" name="Mycologia">
        <title>Fusarium algeriense, sp. nov., a novel toxigenic crown rot pathogen of durum wheat from Algeria is nested in the Fusarium burgessii species complex.</title>
        <authorList>
            <person name="Laraba I."/>
            <person name="Keddad A."/>
            <person name="Boureghda H."/>
            <person name="Abdallah N."/>
            <person name="Vaughan M.M."/>
            <person name="Proctor R.H."/>
            <person name="Busman M."/>
            <person name="O'Donnell K."/>
        </authorList>
    </citation>
    <scope>NUCLEOTIDE SEQUENCE</scope>
    <source>
        <strain evidence="2">NRRL 25174</strain>
    </source>
</reference>
<accession>A0A9P5E5N1</accession>
<dbReference type="AlphaFoldDB" id="A0A9P5E5N1"/>
<feature type="region of interest" description="Disordered" evidence="1">
    <location>
        <begin position="15"/>
        <end position="56"/>
    </location>
</feature>
<evidence type="ECO:0000256" key="1">
    <source>
        <dbReference type="SAM" id="MobiDB-lite"/>
    </source>
</evidence>